<keyword evidence="7" id="KW-0206">Cytoskeleton</keyword>
<dbReference type="Proteomes" id="UP000695022">
    <property type="component" value="Unplaced"/>
</dbReference>
<sequence>MEEARKSFSSVEEEKNYWKEQTKNLQTEYNELKEEFSEFQIGSQELESELESHLEQLEKKNKDLLSSSARLQMDCETYREKLENGTRESHQAITSMQTELGQVTQMKDDLIKYIRELEQSNDDLERAKRATVVSLEDFEGRLNQAIERNVFLESELDEKESLQIAVQRLKDETRDLKQELAVHGAEEGEETNNEQIKKEKNDIEKENKMISSPVSPLPKTPGTPLIKGYSQSGDLQNTPLTPSARISALNIVSDLLRKVGVSLCFCAPSIPWDSPLRIPTTLESKLASCRQLVDQNGTPVHAAYRHLKVSPANSPRAKRMHRGETLPAKIVL</sequence>
<dbReference type="InterPro" id="IPR006964">
    <property type="entry name" value="NUDE_dom"/>
</dbReference>
<dbReference type="Pfam" id="PF04880">
    <property type="entry name" value="NUDE_C"/>
    <property type="match status" value="1"/>
</dbReference>
<gene>
    <name evidence="12" type="primary">LOC106813536</name>
</gene>
<evidence type="ECO:0000256" key="9">
    <source>
        <dbReference type="SAM" id="MobiDB-lite"/>
    </source>
</evidence>
<accession>A0ABM1ELW1</accession>
<keyword evidence="11" id="KW-1185">Reference proteome</keyword>
<dbReference type="InterPro" id="IPR033494">
    <property type="entry name" value="NUDE"/>
</dbReference>
<evidence type="ECO:0000313" key="11">
    <source>
        <dbReference type="Proteomes" id="UP000695022"/>
    </source>
</evidence>
<evidence type="ECO:0000259" key="10">
    <source>
        <dbReference type="Pfam" id="PF04880"/>
    </source>
</evidence>
<dbReference type="RefSeq" id="XP_014673182.1">
    <property type="nucleotide sequence ID" value="XM_014817696.1"/>
</dbReference>
<feature type="region of interest" description="Disordered" evidence="9">
    <location>
        <begin position="181"/>
        <end position="221"/>
    </location>
</feature>
<evidence type="ECO:0000313" key="12">
    <source>
        <dbReference type="RefSeq" id="XP_014673182.1"/>
    </source>
</evidence>
<feature type="domain" description="NUDE" evidence="10">
    <location>
        <begin position="134"/>
        <end position="260"/>
    </location>
</feature>
<reference evidence="12" key="1">
    <citation type="submission" date="2025-08" db="UniProtKB">
        <authorList>
            <consortium name="RefSeq"/>
        </authorList>
    </citation>
    <scope>IDENTIFICATION</scope>
</reference>
<evidence type="ECO:0000256" key="8">
    <source>
        <dbReference type="SAM" id="Coils"/>
    </source>
</evidence>
<dbReference type="GeneID" id="106813536"/>
<keyword evidence="4" id="KW-0963">Cytoplasm</keyword>
<feature type="coiled-coil region" evidence="8">
    <location>
        <begin position="15"/>
        <end position="74"/>
    </location>
</feature>
<evidence type="ECO:0000256" key="3">
    <source>
        <dbReference type="ARBA" id="ARBA00007429"/>
    </source>
</evidence>
<evidence type="ECO:0000256" key="4">
    <source>
        <dbReference type="ARBA" id="ARBA00022490"/>
    </source>
</evidence>
<keyword evidence="5" id="KW-0493">Microtubule</keyword>
<dbReference type="PANTHER" id="PTHR10921:SF1">
    <property type="entry name" value="NUCLEAR DISTRIBUTION PROTEIN NUDE HOMOLOG"/>
    <property type="match status" value="1"/>
</dbReference>
<dbReference type="PANTHER" id="PTHR10921">
    <property type="entry name" value="NUCLEAR DISTRIBUTION PROTEIN NUDE HOMOLOG 1"/>
    <property type="match status" value="1"/>
</dbReference>
<evidence type="ECO:0000256" key="2">
    <source>
        <dbReference type="ARBA" id="ARBA00004300"/>
    </source>
</evidence>
<keyword evidence="6 8" id="KW-0175">Coiled coil</keyword>
<comment type="similarity">
    <text evidence="3">Belongs to the nudE family.</text>
</comment>
<proteinExistence type="inferred from homology"/>
<comment type="subcellular location">
    <subcellularLocation>
        <location evidence="2">Cytoplasm</location>
        <location evidence="2">Cytoskeleton</location>
        <location evidence="2">Microtubule organizing center</location>
        <location evidence="2">Centrosome</location>
    </subcellularLocation>
    <subcellularLocation>
        <location evidence="1">Cytoplasm</location>
        <location evidence="1">Cytoskeleton</location>
        <location evidence="1">Spindle</location>
    </subcellularLocation>
</comment>
<evidence type="ECO:0000256" key="1">
    <source>
        <dbReference type="ARBA" id="ARBA00004186"/>
    </source>
</evidence>
<name>A0ABM1ELW1_PRICU</name>
<dbReference type="Gene3D" id="6.10.250.1080">
    <property type="match status" value="1"/>
</dbReference>
<organism evidence="11 12">
    <name type="scientific">Priapulus caudatus</name>
    <name type="common">Priapulid worm</name>
    <dbReference type="NCBI Taxonomy" id="37621"/>
    <lineage>
        <taxon>Eukaryota</taxon>
        <taxon>Metazoa</taxon>
        <taxon>Ecdysozoa</taxon>
        <taxon>Scalidophora</taxon>
        <taxon>Priapulida</taxon>
        <taxon>Priapulimorpha</taxon>
        <taxon>Priapulimorphida</taxon>
        <taxon>Priapulidae</taxon>
        <taxon>Priapulus</taxon>
    </lineage>
</organism>
<evidence type="ECO:0000256" key="5">
    <source>
        <dbReference type="ARBA" id="ARBA00022701"/>
    </source>
</evidence>
<evidence type="ECO:0000256" key="7">
    <source>
        <dbReference type="ARBA" id="ARBA00023212"/>
    </source>
</evidence>
<evidence type="ECO:0000256" key="6">
    <source>
        <dbReference type="ARBA" id="ARBA00023054"/>
    </source>
</evidence>
<feature type="compositionally biased region" description="Basic and acidic residues" evidence="9">
    <location>
        <begin position="195"/>
        <end position="208"/>
    </location>
</feature>
<protein>
    <submittedName>
        <fullName evidence="12">Nuclear distribution protein nudE homolog 1-like isoform X1</fullName>
    </submittedName>
</protein>